<dbReference type="Proteomes" id="UP000429607">
    <property type="component" value="Unassembled WGS sequence"/>
</dbReference>
<comment type="caution">
    <text evidence="2">The sequence shown here is derived from an EMBL/GenBank/DDBJ whole genome shotgun (WGS) entry which is preliminary data.</text>
</comment>
<organism evidence="2 3">
    <name type="scientific">Phytophthora rubi</name>
    <dbReference type="NCBI Taxonomy" id="129364"/>
    <lineage>
        <taxon>Eukaryota</taxon>
        <taxon>Sar</taxon>
        <taxon>Stramenopiles</taxon>
        <taxon>Oomycota</taxon>
        <taxon>Peronosporomycetes</taxon>
        <taxon>Peronosporales</taxon>
        <taxon>Peronosporaceae</taxon>
        <taxon>Phytophthora</taxon>
    </lineage>
</organism>
<proteinExistence type="predicted"/>
<evidence type="ECO:0008006" key="4">
    <source>
        <dbReference type="Google" id="ProtNLM"/>
    </source>
</evidence>
<protein>
    <recommendedName>
        <fullName evidence="4">OTU domain-containing protein</fullName>
    </recommendedName>
</protein>
<evidence type="ECO:0000256" key="1">
    <source>
        <dbReference type="SAM" id="MobiDB-lite"/>
    </source>
</evidence>
<reference evidence="2 3" key="1">
    <citation type="submission" date="2018-09" db="EMBL/GenBank/DDBJ databases">
        <title>Genomic investigation of the strawberry pathogen Phytophthora fragariae indicates pathogenicity is determined by transcriptional variation in three key races.</title>
        <authorList>
            <person name="Adams T.M."/>
            <person name="Armitage A.D."/>
            <person name="Sobczyk M.K."/>
            <person name="Bates H.J."/>
            <person name="Dunwell J.M."/>
            <person name="Nellist C.F."/>
            <person name="Harrison R.J."/>
        </authorList>
    </citation>
    <scope>NUCLEOTIDE SEQUENCE [LARGE SCALE GENOMIC DNA]</scope>
    <source>
        <strain evidence="2 3">SCRP249</strain>
    </source>
</reference>
<gene>
    <name evidence="2" type="ORF">PR001_g7219</name>
</gene>
<dbReference type="AlphaFoldDB" id="A0A6A3NGI5"/>
<accession>A0A6A3NGI5</accession>
<feature type="compositionally biased region" description="Basic and acidic residues" evidence="1">
    <location>
        <begin position="34"/>
        <end position="52"/>
    </location>
</feature>
<sequence length="562" mass="61466">MADKRLKLQQAAEAAAQAAVTPEEPANRSSTPPGKEHDDKEQTGVAVEKEQGGRFAHLQPEPKPPAKQPWITKPLRGGQRLWAHKSALAEKRLPSTGSYQVLSDEDGAPEPKTTDNGVSFTAARPEVVDLTGAGEISSQPTKQAKLTAKDNARKKAGKARGKAPVSTGPVLMTKKRQERATFQSLSRTLVIPTSAPLSMGPRTTGEPESMQEVEAMLGIGEVTTPVTGNCMAMAVAQAAVDATLEGPDSALKSLTASIKRGIKYAGLLHLEDQMAHDHRVNALANVRRGWPTMTRSESATQMRWFLEDYANSPSSRSDIVSDDTWGGSDTLGMAAIFLQRDIFTLEYVEGPTTQWRCRKISPSAITKNGRVVETANEYPMSIEACLDEIQSAKIDNPKTPPLIVRYWGRHYSAFLHSGRPITLPDLADDEEKTEDELPESEAQLVRVVTEAEISANSVETFTGQEDVKMGSPWDPTSWNGDVAELWDRLEGFTIHHTLKQEIYSILTSSSPSRYPELITFLTTSVTCLSLDEQQALVNEVKAGGDEAKIQRILQKYQIPMPV</sequence>
<evidence type="ECO:0000313" key="3">
    <source>
        <dbReference type="Proteomes" id="UP000429607"/>
    </source>
</evidence>
<feature type="compositionally biased region" description="Low complexity" evidence="1">
    <location>
        <begin position="9"/>
        <end position="19"/>
    </location>
</feature>
<dbReference type="EMBL" id="QXFV01000355">
    <property type="protein sequence ID" value="KAE9040115.1"/>
    <property type="molecule type" value="Genomic_DNA"/>
</dbReference>
<name>A0A6A3NGI5_9STRA</name>
<evidence type="ECO:0000313" key="2">
    <source>
        <dbReference type="EMBL" id="KAE9040115.1"/>
    </source>
</evidence>
<feature type="region of interest" description="Disordered" evidence="1">
    <location>
        <begin position="1"/>
        <end position="166"/>
    </location>
</feature>